<keyword evidence="7" id="KW-1185">Reference proteome</keyword>
<dbReference type="SUPFAM" id="SSF88946">
    <property type="entry name" value="Sigma2 domain of RNA polymerase sigma factors"/>
    <property type="match status" value="1"/>
</dbReference>
<accession>A0A4R6IRE0</accession>
<evidence type="ECO:0000256" key="1">
    <source>
        <dbReference type="ARBA" id="ARBA00010641"/>
    </source>
</evidence>
<keyword evidence="4" id="KW-0804">Transcription</keyword>
<evidence type="ECO:0000256" key="4">
    <source>
        <dbReference type="ARBA" id="ARBA00023163"/>
    </source>
</evidence>
<sequence length="188" mass="21643">MQLNATPGLKEINAKSYDLAQFESLYNAIASSLQKYAFYWVKDVESANAIVNDVFVQLWFKNDKPDQIKGYLYQSVKNASLNHLKKEKQLPVSFIDQDELTLIADLTMPLSEVVTESDKLSFLQNTIAQLPQRRQIVFRMFRLEGFSYIEIADLLQISVRTVEDHLGKAMQFIHARAKHLVNEDVTEL</sequence>
<comment type="caution">
    <text evidence="6">The sequence shown here is derived from an EMBL/GenBank/DDBJ whole genome shotgun (WGS) entry which is preliminary data.</text>
</comment>
<dbReference type="Gene3D" id="1.10.10.10">
    <property type="entry name" value="Winged helix-like DNA-binding domain superfamily/Winged helix DNA-binding domain"/>
    <property type="match status" value="1"/>
</dbReference>
<dbReference type="InterPro" id="IPR039425">
    <property type="entry name" value="RNA_pol_sigma-70-like"/>
</dbReference>
<name>A0A4R6IRE0_9SPHI</name>
<reference evidence="6 7" key="1">
    <citation type="submission" date="2019-03" db="EMBL/GenBank/DDBJ databases">
        <title>Genomic Encyclopedia of Archaeal and Bacterial Type Strains, Phase II (KMG-II): from individual species to whole genera.</title>
        <authorList>
            <person name="Goeker M."/>
        </authorList>
    </citation>
    <scope>NUCLEOTIDE SEQUENCE [LARGE SCALE GENOMIC DNA]</scope>
    <source>
        <strain evidence="6 7">DSM 19034</strain>
    </source>
</reference>
<protein>
    <submittedName>
        <fullName evidence="6">RNA polymerase sigma-70 factor (ECF subfamily)</fullName>
    </submittedName>
</protein>
<dbReference type="InterPro" id="IPR014284">
    <property type="entry name" value="RNA_pol_sigma-70_dom"/>
</dbReference>
<evidence type="ECO:0000256" key="2">
    <source>
        <dbReference type="ARBA" id="ARBA00023015"/>
    </source>
</evidence>
<dbReference type="NCBIfam" id="TIGR02937">
    <property type="entry name" value="sigma70-ECF"/>
    <property type="match status" value="1"/>
</dbReference>
<dbReference type="PANTHER" id="PTHR43133:SF46">
    <property type="entry name" value="RNA POLYMERASE SIGMA-70 FACTOR ECF SUBFAMILY"/>
    <property type="match status" value="1"/>
</dbReference>
<keyword evidence="2" id="KW-0805">Transcription regulation</keyword>
<evidence type="ECO:0000259" key="5">
    <source>
        <dbReference type="Pfam" id="PF08281"/>
    </source>
</evidence>
<evidence type="ECO:0000313" key="6">
    <source>
        <dbReference type="EMBL" id="TDO24536.1"/>
    </source>
</evidence>
<dbReference type="AlphaFoldDB" id="A0A4R6IRE0"/>
<gene>
    <name evidence="6" type="ORF">CLV32_0825</name>
</gene>
<dbReference type="InterPro" id="IPR013325">
    <property type="entry name" value="RNA_pol_sigma_r2"/>
</dbReference>
<dbReference type="InterPro" id="IPR013324">
    <property type="entry name" value="RNA_pol_sigma_r3/r4-like"/>
</dbReference>
<evidence type="ECO:0000256" key="3">
    <source>
        <dbReference type="ARBA" id="ARBA00023082"/>
    </source>
</evidence>
<dbReference type="GO" id="GO:0003677">
    <property type="term" value="F:DNA binding"/>
    <property type="evidence" value="ECO:0007669"/>
    <property type="project" value="InterPro"/>
</dbReference>
<dbReference type="SUPFAM" id="SSF88659">
    <property type="entry name" value="Sigma3 and sigma4 domains of RNA polymerase sigma factors"/>
    <property type="match status" value="1"/>
</dbReference>
<dbReference type="GO" id="GO:0016987">
    <property type="term" value="F:sigma factor activity"/>
    <property type="evidence" value="ECO:0007669"/>
    <property type="project" value="UniProtKB-KW"/>
</dbReference>
<dbReference type="InterPro" id="IPR013249">
    <property type="entry name" value="RNA_pol_sigma70_r4_t2"/>
</dbReference>
<dbReference type="PANTHER" id="PTHR43133">
    <property type="entry name" value="RNA POLYMERASE ECF-TYPE SIGMA FACTO"/>
    <property type="match status" value="1"/>
</dbReference>
<dbReference type="Pfam" id="PF08281">
    <property type="entry name" value="Sigma70_r4_2"/>
    <property type="match status" value="1"/>
</dbReference>
<dbReference type="EMBL" id="SNWM01000001">
    <property type="protein sequence ID" value="TDO24536.1"/>
    <property type="molecule type" value="Genomic_DNA"/>
</dbReference>
<keyword evidence="3" id="KW-0731">Sigma factor</keyword>
<feature type="domain" description="RNA polymerase sigma factor 70 region 4 type 2" evidence="5">
    <location>
        <begin position="123"/>
        <end position="171"/>
    </location>
</feature>
<dbReference type="Gene3D" id="1.10.1740.10">
    <property type="match status" value="1"/>
</dbReference>
<dbReference type="RefSeq" id="WP_133552608.1">
    <property type="nucleotide sequence ID" value="NZ_SNWM01000001.1"/>
</dbReference>
<dbReference type="OrthoDB" id="759001at2"/>
<dbReference type="InterPro" id="IPR036388">
    <property type="entry name" value="WH-like_DNA-bd_sf"/>
</dbReference>
<evidence type="ECO:0000313" key="7">
    <source>
        <dbReference type="Proteomes" id="UP000295499"/>
    </source>
</evidence>
<dbReference type="GO" id="GO:0006352">
    <property type="term" value="P:DNA-templated transcription initiation"/>
    <property type="evidence" value="ECO:0007669"/>
    <property type="project" value="InterPro"/>
</dbReference>
<comment type="similarity">
    <text evidence="1">Belongs to the sigma-70 factor family. ECF subfamily.</text>
</comment>
<organism evidence="6 7">
    <name type="scientific">Pedobacter duraquae</name>
    <dbReference type="NCBI Taxonomy" id="425511"/>
    <lineage>
        <taxon>Bacteria</taxon>
        <taxon>Pseudomonadati</taxon>
        <taxon>Bacteroidota</taxon>
        <taxon>Sphingobacteriia</taxon>
        <taxon>Sphingobacteriales</taxon>
        <taxon>Sphingobacteriaceae</taxon>
        <taxon>Pedobacter</taxon>
    </lineage>
</organism>
<dbReference type="Proteomes" id="UP000295499">
    <property type="component" value="Unassembled WGS sequence"/>
</dbReference>
<proteinExistence type="inferred from homology"/>